<dbReference type="GO" id="GO:0006581">
    <property type="term" value="P:acetylcholine catabolic process"/>
    <property type="evidence" value="ECO:0007669"/>
    <property type="project" value="TreeGrafter"/>
</dbReference>
<dbReference type="SUPFAM" id="SSF53474">
    <property type="entry name" value="alpha/beta-Hydrolases"/>
    <property type="match status" value="1"/>
</dbReference>
<dbReference type="Pfam" id="PF00135">
    <property type="entry name" value="COesterase"/>
    <property type="match status" value="2"/>
</dbReference>
<feature type="domain" description="Carboxylesterase type B" evidence="5">
    <location>
        <begin position="104"/>
        <end position="419"/>
    </location>
</feature>
<dbReference type="Gene3D" id="3.40.50.1820">
    <property type="entry name" value="alpha/beta hydrolase"/>
    <property type="match status" value="2"/>
</dbReference>
<dbReference type="InterPro" id="IPR002018">
    <property type="entry name" value="CarbesteraseB"/>
</dbReference>
<feature type="signal peptide" evidence="4">
    <location>
        <begin position="1"/>
        <end position="22"/>
    </location>
</feature>
<keyword evidence="2" id="KW-0719">Serine esterase</keyword>
<feature type="domain" description="Carboxylesterase type B" evidence="5">
    <location>
        <begin position="29"/>
        <end position="102"/>
    </location>
</feature>
<reference evidence="6" key="1">
    <citation type="submission" date="2021-10" db="EMBL/GenBank/DDBJ databases">
        <title>Tropical sea cucumber genome reveals ecological adaptation and Cuvierian tubules defense mechanism.</title>
        <authorList>
            <person name="Chen T."/>
        </authorList>
    </citation>
    <scope>NUCLEOTIDE SEQUENCE</scope>
    <source>
        <strain evidence="6">Nanhai2018</strain>
        <tissue evidence="6">Muscle</tissue>
    </source>
</reference>
<dbReference type="GO" id="GO:0003990">
    <property type="term" value="F:acetylcholinesterase activity"/>
    <property type="evidence" value="ECO:0007669"/>
    <property type="project" value="TreeGrafter"/>
</dbReference>
<organism evidence="6 7">
    <name type="scientific">Holothuria leucospilota</name>
    <name type="common">Black long sea cucumber</name>
    <name type="synonym">Mertensiothuria leucospilota</name>
    <dbReference type="NCBI Taxonomy" id="206669"/>
    <lineage>
        <taxon>Eukaryota</taxon>
        <taxon>Metazoa</taxon>
        <taxon>Echinodermata</taxon>
        <taxon>Eleutherozoa</taxon>
        <taxon>Echinozoa</taxon>
        <taxon>Holothuroidea</taxon>
        <taxon>Aspidochirotacea</taxon>
        <taxon>Aspidochirotida</taxon>
        <taxon>Holothuriidae</taxon>
        <taxon>Holothuria</taxon>
    </lineage>
</organism>
<sequence length="498" mass="56918">MDFLRTVSLFAVFYSSLIEILGAETVTVTTDNDTTIDEFRSIPYAKPPLGDLRFRKPESVEDWSEPWNATYFRPRCWQIAVENNDTHPQSEDCLYLNVWSPDTSSAGGASVGHHLIAEQSWNYFHKALMISGNMMSPWGLETNIEKARSDAFLLGRLVGCEDSMTSEDLVACLRNKEAEQIIAGANAVLLTTTNVIPTVPVIDGEFITADPRLLLAQGKFKDCSIIAGNTLDDGSIVSVRAYPSQLLPPGRLKPTSDYPTFREKLEKFTYTFTNDLIVTAIEQQYIDWTKFEDPEANYFYTFMEVETDEAFHCTSDHTSRTYALNGNTVYRYRFSHLPETKFWPEAPAWVGVAHAEDLPFIFGYGFSPYRVPEWYFNPNEEELSLDIMRYFTNFAKTGNPNVGGDNDGNSDDESEWMEFKVPGLVVKDFKPGLQDLQGLQADHCKMWNDFVPSLVTYSGSLSEIEAQWREEITIWRYDDLYDWRLSFTDYQENKNECS</sequence>
<dbReference type="AlphaFoldDB" id="A0A9Q1BZV4"/>
<comment type="similarity">
    <text evidence="1">Belongs to the type-B carboxylesterase/lipase family.</text>
</comment>
<dbReference type="InterPro" id="IPR050654">
    <property type="entry name" value="AChE-related_enzymes"/>
</dbReference>
<evidence type="ECO:0000313" key="6">
    <source>
        <dbReference type="EMBL" id="KAJ8035830.1"/>
    </source>
</evidence>
<evidence type="ECO:0000256" key="2">
    <source>
        <dbReference type="ARBA" id="ARBA00022487"/>
    </source>
</evidence>
<evidence type="ECO:0000256" key="4">
    <source>
        <dbReference type="SAM" id="SignalP"/>
    </source>
</evidence>
<evidence type="ECO:0000259" key="5">
    <source>
        <dbReference type="Pfam" id="PF00135"/>
    </source>
</evidence>
<dbReference type="PANTHER" id="PTHR43918:SF4">
    <property type="entry name" value="CARBOXYLIC ESTER HYDROLASE"/>
    <property type="match status" value="1"/>
</dbReference>
<dbReference type="GO" id="GO:0005886">
    <property type="term" value="C:plasma membrane"/>
    <property type="evidence" value="ECO:0007669"/>
    <property type="project" value="TreeGrafter"/>
</dbReference>
<accession>A0A9Q1BZV4</accession>
<dbReference type="PROSITE" id="PS00941">
    <property type="entry name" value="CARBOXYLESTERASE_B_2"/>
    <property type="match status" value="1"/>
</dbReference>
<dbReference type="InterPro" id="IPR029058">
    <property type="entry name" value="AB_hydrolase_fold"/>
</dbReference>
<dbReference type="Proteomes" id="UP001152320">
    <property type="component" value="Chromosome 9"/>
</dbReference>
<dbReference type="OrthoDB" id="10360815at2759"/>
<dbReference type="GO" id="GO:0019695">
    <property type="term" value="P:choline metabolic process"/>
    <property type="evidence" value="ECO:0007669"/>
    <property type="project" value="TreeGrafter"/>
</dbReference>
<evidence type="ECO:0000313" key="7">
    <source>
        <dbReference type="Proteomes" id="UP001152320"/>
    </source>
</evidence>
<keyword evidence="7" id="KW-1185">Reference proteome</keyword>
<comment type="caution">
    <text evidence="6">The sequence shown here is derived from an EMBL/GenBank/DDBJ whole genome shotgun (WGS) entry which is preliminary data.</text>
</comment>
<dbReference type="EMBL" id="JAIZAY010000009">
    <property type="protein sequence ID" value="KAJ8035830.1"/>
    <property type="molecule type" value="Genomic_DNA"/>
</dbReference>
<proteinExistence type="inferred from homology"/>
<evidence type="ECO:0000256" key="3">
    <source>
        <dbReference type="ARBA" id="ARBA00022801"/>
    </source>
</evidence>
<evidence type="ECO:0000256" key="1">
    <source>
        <dbReference type="ARBA" id="ARBA00005964"/>
    </source>
</evidence>
<gene>
    <name evidence="6" type="ORF">HOLleu_19625</name>
</gene>
<dbReference type="GO" id="GO:0005615">
    <property type="term" value="C:extracellular space"/>
    <property type="evidence" value="ECO:0007669"/>
    <property type="project" value="TreeGrafter"/>
</dbReference>
<keyword evidence="3" id="KW-0378">Hydrolase</keyword>
<protein>
    <submittedName>
        <fullName evidence="6">Acetylcholinesterase</fullName>
    </submittedName>
</protein>
<dbReference type="InterPro" id="IPR019819">
    <property type="entry name" value="Carboxylesterase_B_CS"/>
</dbReference>
<dbReference type="PANTHER" id="PTHR43918">
    <property type="entry name" value="ACETYLCHOLINESTERASE"/>
    <property type="match status" value="1"/>
</dbReference>
<name>A0A9Q1BZV4_HOLLE</name>
<feature type="chain" id="PRO_5040423024" evidence="4">
    <location>
        <begin position="23"/>
        <end position="498"/>
    </location>
</feature>
<keyword evidence="4" id="KW-0732">Signal</keyword>